<reference evidence="1 2" key="1">
    <citation type="submission" date="2019-08" db="EMBL/GenBank/DDBJ databases">
        <authorList>
            <person name="Peeters C."/>
        </authorList>
    </citation>
    <scope>NUCLEOTIDE SEQUENCE [LARGE SCALE GENOMIC DNA]</scope>
    <source>
        <strain evidence="1 2">LMG 31112</strain>
    </source>
</reference>
<dbReference type="EMBL" id="CABPSM010000024">
    <property type="protein sequence ID" value="VVE55682.1"/>
    <property type="molecule type" value="Genomic_DNA"/>
</dbReference>
<accession>A0A5E4Z4P9</accession>
<evidence type="ECO:0000313" key="2">
    <source>
        <dbReference type="Proteomes" id="UP000343317"/>
    </source>
</evidence>
<proteinExistence type="predicted"/>
<dbReference type="AlphaFoldDB" id="A0A5E4Z4P9"/>
<organism evidence="1 2">
    <name type="scientific">Pandoraea horticolens</name>
    <dbReference type="NCBI Taxonomy" id="2508298"/>
    <lineage>
        <taxon>Bacteria</taxon>
        <taxon>Pseudomonadati</taxon>
        <taxon>Pseudomonadota</taxon>
        <taxon>Betaproteobacteria</taxon>
        <taxon>Burkholderiales</taxon>
        <taxon>Burkholderiaceae</taxon>
        <taxon>Pandoraea</taxon>
    </lineage>
</organism>
<evidence type="ECO:0000313" key="1">
    <source>
        <dbReference type="EMBL" id="VVE55682.1"/>
    </source>
</evidence>
<gene>
    <name evidence="1" type="ORF">PHO31112_05020</name>
</gene>
<keyword evidence="2" id="KW-1185">Reference proteome</keyword>
<protein>
    <submittedName>
        <fullName evidence="1">Uncharacterized protein</fullName>
    </submittedName>
</protein>
<sequence length="67" mass="7513">MRASSSWIDWTITTPTSRANLNTRSGDREDMLIYLFAGSSGDSRREYDDSAAPVLNAISRHIFVVHP</sequence>
<dbReference type="Proteomes" id="UP000343317">
    <property type="component" value="Unassembled WGS sequence"/>
</dbReference>
<name>A0A5E4Z4P9_9BURK</name>